<dbReference type="RefSeq" id="WP_258978989.1">
    <property type="nucleotide sequence ID" value="NZ_JARZAK010000003.1"/>
</dbReference>
<dbReference type="InterPro" id="IPR033985">
    <property type="entry name" value="SusD-like_N"/>
</dbReference>
<dbReference type="Pfam" id="PF14322">
    <property type="entry name" value="SusD-like_3"/>
    <property type="match status" value="1"/>
</dbReference>
<comment type="subcellular location">
    <subcellularLocation>
        <location evidence="1">Cell outer membrane</location>
    </subcellularLocation>
</comment>
<evidence type="ECO:0000313" key="10">
    <source>
        <dbReference type="Proteomes" id="UP001292913"/>
    </source>
</evidence>
<keyword evidence="5" id="KW-0998">Cell outer membrane</keyword>
<feature type="chain" id="PRO_5045412037" evidence="6">
    <location>
        <begin position="21"/>
        <end position="590"/>
    </location>
</feature>
<evidence type="ECO:0000256" key="5">
    <source>
        <dbReference type="ARBA" id="ARBA00023237"/>
    </source>
</evidence>
<dbReference type="InterPro" id="IPR012944">
    <property type="entry name" value="SusD_RagB_dom"/>
</dbReference>
<gene>
    <name evidence="9" type="ORF">QHG74_06615</name>
</gene>
<name>A0ABU5HMG7_9BACE</name>
<evidence type="ECO:0000256" key="6">
    <source>
        <dbReference type="SAM" id="SignalP"/>
    </source>
</evidence>
<accession>A0ABU5HMG7</accession>
<sequence>MKIKQLILGVLSLFVLPALNGCTDIEDHPDGRTDYSDLFTTNRKTYAYMNQCYGWILNYGMNYNYTMLAGCTDEAKDAWELQNGATRKWNEGQLSPFSNPLENIEGNPENYNHYYQGIRACNIFLANIPTASVYSEEIRNSFKAQVLTLRAFYYLQLVKRYGGVPVITTPDYDYTKVKRGTFGECARQILTDCQDAIDIPTVEEWGWRSLDKENYRHVMTKAICAAIRSQIALYAASPLYNDGTITWKEAAEITKKSLDDCLANDYELYKKQPNATAGYSPYDVYFYSRTDLPVVNDKETIMEVGQMYMWSYAGLPATDGQTDAGACPSQELLDAYEVVNADMTEAYPLLNLENPYQDANHLQPNLNSAVQNLYNQAKPYENRDPRLKASIYYDGSKLNLETGTLVSTKTGGNCALDPSNARYTCTGYYTRKFSHYKSGRSGNLDGYFKEFRLAELYLNYAEAANEASTTGIVPNDAVDAVNTVRSRVGMPGIPYGLSCDQFRLRVRNERRVELAFEEHRFFDVRRWKILDQTDKVVTGMKANADGSYSRFVVDSDRRAYSEKFLLYPIPGDEAIRLQNASGTNCQNPGW</sequence>
<evidence type="ECO:0000313" key="9">
    <source>
        <dbReference type="EMBL" id="MDY7257384.1"/>
    </source>
</evidence>
<keyword evidence="4" id="KW-0472">Membrane</keyword>
<evidence type="ECO:0000259" key="8">
    <source>
        <dbReference type="Pfam" id="PF14322"/>
    </source>
</evidence>
<proteinExistence type="inferred from homology"/>
<organism evidence="9 10">
    <name type="scientific">Bacteroides vicugnae</name>
    <dbReference type="NCBI Taxonomy" id="3037989"/>
    <lineage>
        <taxon>Bacteria</taxon>
        <taxon>Pseudomonadati</taxon>
        <taxon>Bacteroidota</taxon>
        <taxon>Bacteroidia</taxon>
        <taxon>Bacteroidales</taxon>
        <taxon>Bacteroidaceae</taxon>
        <taxon>Bacteroides</taxon>
    </lineage>
</organism>
<evidence type="ECO:0000256" key="1">
    <source>
        <dbReference type="ARBA" id="ARBA00004442"/>
    </source>
</evidence>
<keyword evidence="3 6" id="KW-0732">Signal</keyword>
<dbReference type="Pfam" id="PF07980">
    <property type="entry name" value="SusD_RagB"/>
    <property type="match status" value="1"/>
</dbReference>
<dbReference type="SUPFAM" id="SSF48452">
    <property type="entry name" value="TPR-like"/>
    <property type="match status" value="1"/>
</dbReference>
<protein>
    <submittedName>
        <fullName evidence="9">RagB/SusD family nutrient uptake outer membrane protein</fullName>
    </submittedName>
</protein>
<comment type="similarity">
    <text evidence="2">Belongs to the SusD family.</text>
</comment>
<comment type="caution">
    <text evidence="9">The sequence shown here is derived from an EMBL/GenBank/DDBJ whole genome shotgun (WGS) entry which is preliminary data.</text>
</comment>
<feature type="signal peptide" evidence="6">
    <location>
        <begin position="1"/>
        <end position="20"/>
    </location>
</feature>
<dbReference type="Gene3D" id="1.25.40.390">
    <property type="match status" value="1"/>
</dbReference>
<evidence type="ECO:0000256" key="3">
    <source>
        <dbReference type="ARBA" id="ARBA00022729"/>
    </source>
</evidence>
<evidence type="ECO:0000259" key="7">
    <source>
        <dbReference type="Pfam" id="PF07980"/>
    </source>
</evidence>
<evidence type="ECO:0000256" key="2">
    <source>
        <dbReference type="ARBA" id="ARBA00006275"/>
    </source>
</evidence>
<keyword evidence="10" id="KW-1185">Reference proteome</keyword>
<feature type="domain" description="RagB/SusD" evidence="7">
    <location>
        <begin position="312"/>
        <end position="590"/>
    </location>
</feature>
<dbReference type="EMBL" id="JARZAK010000003">
    <property type="protein sequence ID" value="MDY7257384.1"/>
    <property type="molecule type" value="Genomic_DNA"/>
</dbReference>
<dbReference type="Proteomes" id="UP001292913">
    <property type="component" value="Unassembled WGS sequence"/>
</dbReference>
<dbReference type="InterPro" id="IPR011990">
    <property type="entry name" value="TPR-like_helical_dom_sf"/>
</dbReference>
<evidence type="ECO:0000256" key="4">
    <source>
        <dbReference type="ARBA" id="ARBA00023136"/>
    </source>
</evidence>
<reference evidence="9 10" key="1">
    <citation type="submission" date="2023-04" db="EMBL/GenBank/DDBJ databases">
        <title>Bacteroides pacosi sp. nov., isolated from the fecal material of an alpaca.</title>
        <authorList>
            <person name="Miller S."/>
            <person name="Hendry M."/>
            <person name="King J."/>
            <person name="Sankaranarayanan K."/>
            <person name="Lawson P.A."/>
        </authorList>
    </citation>
    <scope>NUCLEOTIDE SEQUENCE [LARGE SCALE GENOMIC DNA]</scope>
    <source>
        <strain evidence="9 10">A2-P53</strain>
    </source>
</reference>
<feature type="domain" description="SusD-like N-terminal" evidence="8">
    <location>
        <begin position="71"/>
        <end position="199"/>
    </location>
</feature>